<dbReference type="OMA" id="GQNACVN"/>
<dbReference type="OrthoDB" id="430315at2759"/>
<keyword evidence="1" id="KW-0732">Signal</keyword>
<name>W3X866_PESFW</name>
<reference evidence="3" key="1">
    <citation type="journal article" date="2015" name="BMC Genomics">
        <title>Genomic and transcriptomic analysis of the endophytic fungus Pestalotiopsis fici reveals its lifestyle and high potential for synthesis of natural products.</title>
        <authorList>
            <person name="Wang X."/>
            <person name="Zhang X."/>
            <person name="Liu L."/>
            <person name="Xiang M."/>
            <person name="Wang W."/>
            <person name="Sun X."/>
            <person name="Che Y."/>
            <person name="Guo L."/>
            <person name="Liu G."/>
            <person name="Guo L."/>
            <person name="Wang C."/>
            <person name="Yin W.B."/>
            <person name="Stadler M."/>
            <person name="Zhang X."/>
            <person name="Liu X."/>
        </authorList>
    </citation>
    <scope>NUCLEOTIDE SEQUENCE [LARGE SCALE GENOMIC DNA]</scope>
    <source>
        <strain evidence="3">W106-1 / CGMCC3.15140</strain>
    </source>
</reference>
<accession>W3X866</accession>
<dbReference type="AlphaFoldDB" id="W3X866"/>
<dbReference type="InterPro" id="IPR037176">
    <property type="entry name" value="Osmotin/thaumatin-like_sf"/>
</dbReference>
<dbReference type="eggNOG" id="ENOG502SIFV">
    <property type="taxonomic scope" value="Eukaryota"/>
</dbReference>
<dbReference type="KEGG" id="pfy:PFICI_06378"/>
<sequence>MTRLTRITAVLFSLATSVLSATLPVVTGTASTTNLPGVALIQQAKRAAVTDRPSPPLAARSMKAPPEFLTLHLVNSHTAAVSTAHVHDVDSPPAASGNVGAGTLARGASASFAVPTGYVGNMALSEAEYPITADDTLIEINFSIAKDYGNIAVADVDVSYVNGYSVPITCSCGGSVVTGCNKDLLKLNTCADLSPENACVNPLRALIPATAASPFFAPCQGAAWTFVNDGDADAWGSCQSGQISCCIGTACPANPDQRKRSCRKN</sequence>
<dbReference type="InParanoid" id="W3X866"/>
<feature type="chain" id="PRO_5004835521" evidence="1">
    <location>
        <begin position="21"/>
        <end position="265"/>
    </location>
</feature>
<dbReference type="EMBL" id="KI912112">
    <property type="protein sequence ID" value="ETS81376.1"/>
    <property type="molecule type" value="Genomic_DNA"/>
</dbReference>
<dbReference type="RefSeq" id="XP_007833150.1">
    <property type="nucleotide sequence ID" value="XM_007834959.1"/>
</dbReference>
<evidence type="ECO:0000313" key="2">
    <source>
        <dbReference type="EMBL" id="ETS81376.1"/>
    </source>
</evidence>
<organism evidence="2 3">
    <name type="scientific">Pestalotiopsis fici (strain W106-1 / CGMCC3.15140)</name>
    <dbReference type="NCBI Taxonomy" id="1229662"/>
    <lineage>
        <taxon>Eukaryota</taxon>
        <taxon>Fungi</taxon>
        <taxon>Dikarya</taxon>
        <taxon>Ascomycota</taxon>
        <taxon>Pezizomycotina</taxon>
        <taxon>Sordariomycetes</taxon>
        <taxon>Xylariomycetidae</taxon>
        <taxon>Amphisphaeriales</taxon>
        <taxon>Sporocadaceae</taxon>
        <taxon>Pestalotiopsis</taxon>
    </lineage>
</organism>
<dbReference type="Proteomes" id="UP000030651">
    <property type="component" value="Unassembled WGS sequence"/>
</dbReference>
<dbReference type="HOGENOM" id="CLU_079680_1_0_1"/>
<gene>
    <name evidence="2" type="ORF">PFICI_06378</name>
</gene>
<feature type="signal peptide" evidence="1">
    <location>
        <begin position="1"/>
        <end position="20"/>
    </location>
</feature>
<protein>
    <submittedName>
        <fullName evidence="2">Uncharacterized protein</fullName>
    </submittedName>
</protein>
<dbReference type="GeneID" id="19271391"/>
<evidence type="ECO:0000313" key="3">
    <source>
        <dbReference type="Proteomes" id="UP000030651"/>
    </source>
</evidence>
<keyword evidence="3" id="KW-1185">Reference proteome</keyword>
<dbReference type="SUPFAM" id="SSF49870">
    <property type="entry name" value="Osmotin, thaumatin-like protein"/>
    <property type="match status" value="1"/>
</dbReference>
<evidence type="ECO:0000256" key="1">
    <source>
        <dbReference type="SAM" id="SignalP"/>
    </source>
</evidence>
<dbReference type="Gene3D" id="2.60.110.10">
    <property type="entry name" value="Thaumatin"/>
    <property type="match status" value="1"/>
</dbReference>
<proteinExistence type="predicted"/>